<name>A0ABR0DXW2_ZASCE</name>
<dbReference type="PANTHER" id="PTHR42905">
    <property type="entry name" value="PHOSPHOENOLPYRUVATE CARBOXYLASE"/>
    <property type="match status" value="1"/>
</dbReference>
<dbReference type="Proteomes" id="UP001305779">
    <property type="component" value="Unassembled WGS sequence"/>
</dbReference>
<reference evidence="1 2" key="1">
    <citation type="journal article" date="2023" name="G3 (Bethesda)">
        <title>A chromosome-level genome assembly of Zasmidium syzygii isolated from banana leaves.</title>
        <authorList>
            <person name="van Westerhoven A.C."/>
            <person name="Mehrabi R."/>
            <person name="Talebi R."/>
            <person name="Steentjes M.B.F."/>
            <person name="Corcolon B."/>
            <person name="Chong P.A."/>
            <person name="Kema G.H.J."/>
            <person name="Seidl M.F."/>
        </authorList>
    </citation>
    <scope>NUCLEOTIDE SEQUENCE [LARGE SCALE GENOMIC DNA]</scope>
    <source>
        <strain evidence="1 2">P124</strain>
    </source>
</reference>
<protein>
    <submittedName>
        <fullName evidence="1">Uncharacterized protein</fullName>
    </submittedName>
</protein>
<dbReference type="SUPFAM" id="SSF51621">
    <property type="entry name" value="Phosphoenolpyruvate/pyruvate domain"/>
    <property type="match status" value="1"/>
</dbReference>
<dbReference type="InterPro" id="IPR015813">
    <property type="entry name" value="Pyrv/PenolPyrv_kinase-like_dom"/>
</dbReference>
<comment type="caution">
    <text evidence="1">The sequence shown here is derived from an EMBL/GenBank/DDBJ whole genome shotgun (WGS) entry which is preliminary data.</text>
</comment>
<dbReference type="CDD" id="cd00377">
    <property type="entry name" value="ICL_PEPM"/>
    <property type="match status" value="1"/>
</dbReference>
<accession>A0ABR0DXW2</accession>
<proteinExistence type="predicted"/>
<dbReference type="EMBL" id="JAXOVC010000015">
    <property type="protein sequence ID" value="KAK4494004.1"/>
    <property type="molecule type" value="Genomic_DNA"/>
</dbReference>
<dbReference type="Pfam" id="PF13714">
    <property type="entry name" value="PEP_mutase"/>
    <property type="match status" value="1"/>
</dbReference>
<keyword evidence="2" id="KW-1185">Reference proteome</keyword>
<organism evidence="1 2">
    <name type="scientific">Zasmidium cellare</name>
    <name type="common">Wine cellar mold</name>
    <name type="synonym">Racodium cellare</name>
    <dbReference type="NCBI Taxonomy" id="395010"/>
    <lineage>
        <taxon>Eukaryota</taxon>
        <taxon>Fungi</taxon>
        <taxon>Dikarya</taxon>
        <taxon>Ascomycota</taxon>
        <taxon>Pezizomycotina</taxon>
        <taxon>Dothideomycetes</taxon>
        <taxon>Dothideomycetidae</taxon>
        <taxon>Mycosphaerellales</taxon>
        <taxon>Mycosphaerellaceae</taxon>
        <taxon>Zasmidium</taxon>
    </lineage>
</organism>
<evidence type="ECO:0000313" key="2">
    <source>
        <dbReference type="Proteomes" id="UP001305779"/>
    </source>
</evidence>
<evidence type="ECO:0000313" key="1">
    <source>
        <dbReference type="EMBL" id="KAK4494004.1"/>
    </source>
</evidence>
<dbReference type="InterPro" id="IPR040442">
    <property type="entry name" value="Pyrv_kinase-like_dom_sf"/>
</dbReference>
<sequence>MAFTHRNPLAKTLRSLHVPGTPLLLTNVWDGATAKAVTAHPGTKAVATASYAIAESTGVSDGELSLPDNLFGIRRVANIVDKAGLPLTADLQDGYEDIGASVRRVIEAGAVGCNVEDEDHAKGGLRGFEEAVERVRIAVAAAREAGVPDFCINARTDTLVYGGTLDEAIARGKAFLDAGALTVFVWGGPSGRGLRDAEIKKLVEAFGGMLNVKMNLREGMLNARELGGLGVARISCGPELWAKAMGRFKEVLDETVAGAGAGRG</sequence>
<dbReference type="InterPro" id="IPR039556">
    <property type="entry name" value="ICL/PEPM"/>
</dbReference>
<gene>
    <name evidence="1" type="ORF">PRZ48_015190</name>
</gene>
<dbReference type="Gene3D" id="3.20.20.60">
    <property type="entry name" value="Phosphoenolpyruvate-binding domains"/>
    <property type="match status" value="1"/>
</dbReference>
<dbReference type="PANTHER" id="PTHR42905:SF16">
    <property type="entry name" value="CARBOXYPHOSPHONOENOLPYRUVATE PHOSPHONOMUTASE-LIKE PROTEIN (AFU_ORTHOLOGUE AFUA_5G07230)"/>
    <property type="match status" value="1"/>
</dbReference>